<accession>A0A2T2WKW0</accession>
<evidence type="ECO:0000313" key="1">
    <source>
        <dbReference type="EMBL" id="PSR22878.1"/>
    </source>
</evidence>
<name>A0A2T2WKW0_9FIRM</name>
<gene>
    <name evidence="1" type="ORF">C7B45_05275</name>
</gene>
<evidence type="ECO:0000313" key="2">
    <source>
        <dbReference type="Proteomes" id="UP000241848"/>
    </source>
</evidence>
<dbReference type="EMBL" id="PXYV01000011">
    <property type="protein sequence ID" value="PSR22878.1"/>
    <property type="molecule type" value="Genomic_DNA"/>
</dbReference>
<dbReference type="AlphaFoldDB" id="A0A2T2WKW0"/>
<reference evidence="1 2" key="1">
    <citation type="journal article" date="2014" name="BMC Genomics">
        <title>Comparison of environmental and isolate Sulfobacillus genomes reveals diverse carbon, sulfur, nitrogen, and hydrogen metabolisms.</title>
        <authorList>
            <person name="Justice N.B."/>
            <person name="Norman A."/>
            <person name="Brown C.T."/>
            <person name="Singh A."/>
            <person name="Thomas B.C."/>
            <person name="Banfield J.F."/>
        </authorList>
    </citation>
    <scope>NUCLEOTIDE SEQUENCE [LARGE SCALE GENOMIC DNA]</scope>
    <source>
        <strain evidence="1">AMDSBA3</strain>
    </source>
</reference>
<dbReference type="Proteomes" id="UP000241848">
    <property type="component" value="Unassembled WGS sequence"/>
</dbReference>
<comment type="caution">
    <text evidence="1">The sequence shown here is derived from an EMBL/GenBank/DDBJ whole genome shotgun (WGS) entry which is preliminary data.</text>
</comment>
<proteinExistence type="predicted"/>
<protein>
    <submittedName>
        <fullName evidence="1">Uncharacterized protein</fullName>
    </submittedName>
</protein>
<sequence length="148" mass="17041">MTLNHRTTVQINAKDPAHPLLTTDALWVEADVVERLARYPQEQWDEVLRMAMSIGLQALTSLDPKHVTLFHRLHELKRLKEAQDLSTAMDDGGLGQLWESIRRLDSDRYARKYWQAELERDVAQLMAKWITSLATSTPPSPDTSRHRA</sequence>
<organism evidence="1 2">
    <name type="scientific">Sulfobacillus acidophilus</name>
    <dbReference type="NCBI Taxonomy" id="53633"/>
    <lineage>
        <taxon>Bacteria</taxon>
        <taxon>Bacillati</taxon>
        <taxon>Bacillota</taxon>
        <taxon>Clostridia</taxon>
        <taxon>Eubacteriales</taxon>
        <taxon>Clostridiales Family XVII. Incertae Sedis</taxon>
        <taxon>Sulfobacillus</taxon>
    </lineage>
</organism>